<comment type="caution">
    <text evidence="1">The sequence shown here is derived from an EMBL/GenBank/DDBJ whole genome shotgun (WGS) entry which is preliminary data.</text>
</comment>
<organism evidence="1 2">
    <name type="scientific">Vararia minispora EC-137</name>
    <dbReference type="NCBI Taxonomy" id="1314806"/>
    <lineage>
        <taxon>Eukaryota</taxon>
        <taxon>Fungi</taxon>
        <taxon>Dikarya</taxon>
        <taxon>Basidiomycota</taxon>
        <taxon>Agaricomycotina</taxon>
        <taxon>Agaricomycetes</taxon>
        <taxon>Russulales</taxon>
        <taxon>Lachnocladiaceae</taxon>
        <taxon>Vararia</taxon>
    </lineage>
</organism>
<evidence type="ECO:0000313" key="1">
    <source>
        <dbReference type="EMBL" id="KAI0030109.1"/>
    </source>
</evidence>
<evidence type="ECO:0000313" key="2">
    <source>
        <dbReference type="Proteomes" id="UP000814128"/>
    </source>
</evidence>
<sequence>NPDTELAYLPPAAAHEFEVYRYVLVATAGMFAWELAVDLFNIYRMLFQSPLSLPAFFYILSRKASSILTIALARSLTPQPAIPVANCEALLICIGIFYCIGTSCTSLLFFFRIRAIFNDSPLIVGFFAFVWLFVLGGGIAVPFALTGMATHVGDTGMCLQSGARSFAGASFITSAAFDTLVFFFISFRLITTFVHEEGHLAHTPAQRLGVFIRHGLRGQGLPRFSRAVFQTGQQYYFVSLISNVITISIYLSTSTVPSSYRIMFTVPNLAIVNSMATRVFREVR</sequence>
<feature type="non-terminal residue" evidence="1">
    <location>
        <position position="1"/>
    </location>
</feature>
<dbReference type="Proteomes" id="UP000814128">
    <property type="component" value="Unassembled WGS sequence"/>
</dbReference>
<dbReference type="EMBL" id="MU273639">
    <property type="protein sequence ID" value="KAI0030109.1"/>
    <property type="molecule type" value="Genomic_DNA"/>
</dbReference>
<name>A0ACB8QE51_9AGAM</name>
<reference evidence="1" key="1">
    <citation type="submission" date="2021-02" db="EMBL/GenBank/DDBJ databases">
        <authorList>
            <consortium name="DOE Joint Genome Institute"/>
            <person name="Ahrendt S."/>
            <person name="Looney B.P."/>
            <person name="Miyauchi S."/>
            <person name="Morin E."/>
            <person name="Drula E."/>
            <person name="Courty P.E."/>
            <person name="Chicoki N."/>
            <person name="Fauchery L."/>
            <person name="Kohler A."/>
            <person name="Kuo A."/>
            <person name="Labutti K."/>
            <person name="Pangilinan J."/>
            <person name="Lipzen A."/>
            <person name="Riley R."/>
            <person name="Andreopoulos W."/>
            <person name="He G."/>
            <person name="Johnson J."/>
            <person name="Barry K.W."/>
            <person name="Grigoriev I.V."/>
            <person name="Nagy L."/>
            <person name="Hibbett D."/>
            <person name="Henrissat B."/>
            <person name="Matheny P.B."/>
            <person name="Labbe J."/>
            <person name="Martin F."/>
        </authorList>
    </citation>
    <scope>NUCLEOTIDE SEQUENCE</scope>
    <source>
        <strain evidence="1">EC-137</strain>
    </source>
</reference>
<reference evidence="1" key="2">
    <citation type="journal article" date="2022" name="New Phytol.">
        <title>Evolutionary transition to the ectomycorrhizal habit in the genomes of a hyperdiverse lineage of mushroom-forming fungi.</title>
        <authorList>
            <person name="Looney B."/>
            <person name="Miyauchi S."/>
            <person name="Morin E."/>
            <person name="Drula E."/>
            <person name="Courty P.E."/>
            <person name="Kohler A."/>
            <person name="Kuo A."/>
            <person name="LaButti K."/>
            <person name="Pangilinan J."/>
            <person name="Lipzen A."/>
            <person name="Riley R."/>
            <person name="Andreopoulos W."/>
            <person name="He G."/>
            <person name="Johnson J."/>
            <person name="Nolan M."/>
            <person name="Tritt A."/>
            <person name="Barry K.W."/>
            <person name="Grigoriev I.V."/>
            <person name="Nagy L.G."/>
            <person name="Hibbett D."/>
            <person name="Henrissat B."/>
            <person name="Matheny P.B."/>
            <person name="Labbe J."/>
            <person name="Martin F.M."/>
        </authorList>
    </citation>
    <scope>NUCLEOTIDE SEQUENCE</scope>
    <source>
        <strain evidence="1">EC-137</strain>
    </source>
</reference>
<accession>A0ACB8QE51</accession>
<proteinExistence type="predicted"/>
<feature type="non-terminal residue" evidence="1">
    <location>
        <position position="284"/>
    </location>
</feature>
<keyword evidence="2" id="KW-1185">Reference proteome</keyword>
<gene>
    <name evidence="1" type="ORF">K488DRAFT_26525</name>
</gene>
<protein>
    <submittedName>
        <fullName evidence="1">Uncharacterized protein</fullName>
    </submittedName>
</protein>